<evidence type="ECO:0000256" key="7">
    <source>
        <dbReference type="ARBA" id="ARBA00023139"/>
    </source>
</evidence>
<evidence type="ECO:0000256" key="8">
    <source>
        <dbReference type="ARBA" id="ARBA00023143"/>
    </source>
</evidence>
<evidence type="ECO:0000256" key="9">
    <source>
        <dbReference type="ARBA" id="ARBA00023288"/>
    </source>
</evidence>
<evidence type="ECO:0000256" key="5">
    <source>
        <dbReference type="ARBA" id="ARBA00022729"/>
    </source>
</evidence>
<dbReference type="RefSeq" id="WP_126764732.1">
    <property type="nucleotide sequence ID" value="NZ_PIPJ01000001.1"/>
</dbReference>
<comment type="subunit">
    <text evidence="4 10">The basal body constitutes a major portion of the flagellar organelle and consists of four rings (L,P,S, and M) mounted on a central rod.</text>
</comment>
<evidence type="ECO:0000256" key="10">
    <source>
        <dbReference type="HAMAP-Rule" id="MF_00415"/>
    </source>
</evidence>
<keyword evidence="7" id="KW-0564">Palmitate</keyword>
<keyword evidence="6 10" id="KW-0472">Membrane</keyword>
<evidence type="ECO:0000256" key="2">
    <source>
        <dbReference type="ARBA" id="ARBA00004635"/>
    </source>
</evidence>
<organism evidence="12 13">
    <name type="scientific">Aliidiomarina iranensis</name>
    <dbReference type="NCBI Taxonomy" id="1434071"/>
    <lineage>
        <taxon>Bacteria</taxon>
        <taxon>Pseudomonadati</taxon>
        <taxon>Pseudomonadota</taxon>
        <taxon>Gammaproteobacteria</taxon>
        <taxon>Alteromonadales</taxon>
        <taxon>Idiomarinaceae</taxon>
        <taxon>Aliidiomarina</taxon>
    </lineage>
</organism>
<dbReference type="GO" id="GO:0071973">
    <property type="term" value="P:bacterial-type flagellum-dependent cell motility"/>
    <property type="evidence" value="ECO:0007669"/>
    <property type="project" value="InterPro"/>
</dbReference>
<dbReference type="OrthoDB" id="9789463at2"/>
<dbReference type="Proteomes" id="UP000288395">
    <property type="component" value="Unassembled WGS sequence"/>
</dbReference>
<keyword evidence="10" id="KW-0998">Cell outer membrane</keyword>
<proteinExistence type="inferred from homology"/>
<evidence type="ECO:0000313" key="12">
    <source>
        <dbReference type="EMBL" id="RUO23192.1"/>
    </source>
</evidence>
<dbReference type="PRINTS" id="PR01008">
    <property type="entry name" value="FLGLRINGFLGH"/>
</dbReference>
<evidence type="ECO:0000256" key="3">
    <source>
        <dbReference type="ARBA" id="ARBA00006929"/>
    </source>
</evidence>
<keyword evidence="8 10" id="KW-0975">Bacterial flagellum</keyword>
<evidence type="ECO:0000256" key="6">
    <source>
        <dbReference type="ARBA" id="ARBA00023136"/>
    </source>
</evidence>
<protein>
    <recommendedName>
        <fullName evidence="10">Flagellar L-ring protein</fullName>
    </recommendedName>
    <alternativeName>
        <fullName evidence="10">Basal body L-ring protein</fullName>
    </alternativeName>
</protein>
<keyword evidence="12" id="KW-0966">Cell projection</keyword>
<keyword evidence="13" id="KW-1185">Reference proteome</keyword>
<dbReference type="EMBL" id="PIPJ01000001">
    <property type="protein sequence ID" value="RUO23192.1"/>
    <property type="molecule type" value="Genomic_DNA"/>
</dbReference>
<dbReference type="PANTHER" id="PTHR34933">
    <property type="entry name" value="FLAGELLAR L-RING PROTEIN"/>
    <property type="match status" value="1"/>
</dbReference>
<sequence>MFNVTHKRAMKAIGITLAAFGLVACSSAPKPIVVTQPEPIVMPERGAIQANGSIFQAQRGYAPLFEDRRPRMVGDILTILVEEQVSASKSNQTNTSRASNMGVDLEQLPDFLDSLADLGLDVSSVSDFNGQGSASANNTFQGTITVQVLEVMLNGNLRVRGEKQIAINSGAEYIRFSGIVNPRSVTGQSTVLSSQVAEARIEYIGDGYIHTAQRMGWFQRFFNWANPM</sequence>
<name>A0A432W1U9_9GAMM</name>
<dbReference type="HAMAP" id="MF_00415">
    <property type="entry name" value="FlgH"/>
    <property type="match status" value="1"/>
</dbReference>
<dbReference type="AlphaFoldDB" id="A0A432W1U9"/>
<keyword evidence="5 10" id="KW-0732">Signal</keyword>
<feature type="signal peptide" evidence="11">
    <location>
        <begin position="1"/>
        <end position="24"/>
    </location>
</feature>
<accession>A0A432W1U9</accession>
<gene>
    <name evidence="10 12" type="primary">flgH</name>
    <name evidence="12" type="ORF">CWE08_00625</name>
</gene>
<evidence type="ECO:0000313" key="13">
    <source>
        <dbReference type="Proteomes" id="UP000288395"/>
    </source>
</evidence>
<evidence type="ECO:0000256" key="11">
    <source>
        <dbReference type="SAM" id="SignalP"/>
    </source>
</evidence>
<comment type="caution">
    <text evidence="12">The sequence shown here is derived from an EMBL/GenBank/DDBJ whole genome shotgun (WGS) entry which is preliminary data.</text>
</comment>
<feature type="chain" id="PRO_5019298555" description="Flagellar L-ring protein" evidence="11">
    <location>
        <begin position="25"/>
        <end position="228"/>
    </location>
</feature>
<reference evidence="13" key="1">
    <citation type="journal article" date="2018" name="Front. Microbiol.">
        <title>Genome-Based Analysis Reveals the Taxonomy and Diversity of the Family Idiomarinaceae.</title>
        <authorList>
            <person name="Liu Y."/>
            <person name="Lai Q."/>
            <person name="Shao Z."/>
        </authorList>
    </citation>
    <scope>NUCLEOTIDE SEQUENCE [LARGE SCALE GENOMIC DNA]</scope>
    <source>
        <strain evidence="13">GBPy7</strain>
    </source>
</reference>
<dbReference type="Pfam" id="PF02107">
    <property type="entry name" value="FlgH"/>
    <property type="match status" value="1"/>
</dbReference>
<evidence type="ECO:0000256" key="1">
    <source>
        <dbReference type="ARBA" id="ARBA00002591"/>
    </source>
</evidence>
<comment type="subcellular location">
    <subcellularLocation>
        <location evidence="10">Cell outer membrane</location>
        <topology evidence="10">Lipid-anchor</topology>
    </subcellularLocation>
    <subcellularLocation>
        <location evidence="10">Bacterial flagellum basal body</location>
    </subcellularLocation>
    <subcellularLocation>
        <location evidence="2">Membrane</location>
        <topology evidence="2">Lipid-anchor</topology>
    </subcellularLocation>
</comment>
<keyword evidence="12" id="KW-0969">Cilium</keyword>
<dbReference type="PROSITE" id="PS51257">
    <property type="entry name" value="PROKAR_LIPOPROTEIN"/>
    <property type="match status" value="1"/>
</dbReference>
<dbReference type="GO" id="GO:0009427">
    <property type="term" value="C:bacterial-type flagellum basal body, distal rod, L ring"/>
    <property type="evidence" value="ECO:0007669"/>
    <property type="project" value="InterPro"/>
</dbReference>
<comment type="similarity">
    <text evidence="3 10">Belongs to the FlgH family.</text>
</comment>
<dbReference type="InterPro" id="IPR000527">
    <property type="entry name" value="Flag_Lring"/>
</dbReference>
<dbReference type="GO" id="GO:0009279">
    <property type="term" value="C:cell outer membrane"/>
    <property type="evidence" value="ECO:0007669"/>
    <property type="project" value="UniProtKB-SubCell"/>
</dbReference>
<keyword evidence="9 10" id="KW-0449">Lipoprotein</keyword>
<evidence type="ECO:0000256" key="4">
    <source>
        <dbReference type="ARBA" id="ARBA00011439"/>
    </source>
</evidence>
<keyword evidence="12" id="KW-0282">Flagellum</keyword>
<comment type="function">
    <text evidence="1 10">Assembles around the rod to form the L-ring and probably protects the motor/basal body from shearing forces during rotation.</text>
</comment>
<dbReference type="GO" id="GO:0003774">
    <property type="term" value="F:cytoskeletal motor activity"/>
    <property type="evidence" value="ECO:0007669"/>
    <property type="project" value="InterPro"/>
</dbReference>
<dbReference type="PANTHER" id="PTHR34933:SF3">
    <property type="entry name" value="FLAGELLAR L-RING PROTEIN"/>
    <property type="match status" value="1"/>
</dbReference>